<feature type="binding site" evidence="2">
    <location>
        <position position="286"/>
    </location>
    <ligand>
        <name>FAD</name>
        <dbReference type="ChEBI" id="CHEBI:57692"/>
    </ligand>
</feature>
<reference evidence="6" key="1">
    <citation type="submission" date="2021-12" db="EMBL/GenBank/DDBJ databases">
        <authorList>
            <person name="King R."/>
        </authorList>
    </citation>
    <scope>NUCLEOTIDE SEQUENCE</scope>
</reference>
<dbReference type="InterPro" id="IPR007867">
    <property type="entry name" value="GMC_OxRtase_C"/>
</dbReference>
<dbReference type="Pfam" id="PF05199">
    <property type="entry name" value="GMC_oxred_C"/>
    <property type="match status" value="1"/>
</dbReference>
<dbReference type="PANTHER" id="PTHR11552">
    <property type="entry name" value="GLUCOSE-METHANOL-CHOLINE GMC OXIDOREDUCTASE"/>
    <property type="match status" value="1"/>
</dbReference>
<comment type="cofactor">
    <cofactor evidence="2">
        <name>FAD</name>
        <dbReference type="ChEBI" id="CHEBI:57692"/>
    </cofactor>
</comment>
<proteinExistence type="inferred from homology"/>
<evidence type="ECO:0000256" key="1">
    <source>
        <dbReference type="ARBA" id="ARBA00010790"/>
    </source>
</evidence>
<dbReference type="SUPFAM" id="SSF54373">
    <property type="entry name" value="FAD-linked reductases, C-terminal domain"/>
    <property type="match status" value="1"/>
</dbReference>
<dbReference type="PIRSF" id="PIRSF000137">
    <property type="entry name" value="Alcohol_oxidase"/>
    <property type="match status" value="1"/>
</dbReference>
<gene>
    <name evidence="6" type="ORF">BEMITA_LOCUS12559</name>
</gene>
<feature type="domain" description="Glucose-methanol-choline oxidoreductase N-terminal" evidence="4">
    <location>
        <begin position="147"/>
        <end position="170"/>
    </location>
</feature>
<sequence length="672" mass="75106">MAPTSETTLNIPPRALVGISTARIAYSYGPGMALLVLLRLVIQMYRPDVEDEEHRIRDTPVNKMFGKYDFIVVGGGSAGCVIANRLTENPNWSVLLLEAGGDETLLMQLPMLYPALQFSPFDWMYKSEPQEHACQGLNEARSNWPRGKVLGGSSGLNAMFYVRGNKRDYDRWEAEGNTGWSFEDCLPYFKKAERVNIPHLMEDEWHGHDGYLQVEEFRFKSMITHDIVSAGPELGYDIVDYNGAKQTGISYFQATVKDGLRCSTAKAYLRPIRKRPNLHVSMFSHVERIIFDVGPDGVPKAAGVIFRKAGSVPIKVMAEKEVILSAGAIGSPQLLMLSGVGDPHHLAEVGVNPVLPLPGVGQNLQDHPAMGGVTYLLTSPVESKPIGAAVVLPRLLTLNTVRRFLLEEDGPLYVQPFGEAHAFVNTRYANASDDWPDIQLYFATAGDNDDGGMFNRRNNGITDEFYAQVFEPILYQDAITIAPLLLRPESRGYIRLKSKDPYVYPEIQPRYLSHPKDIATMVEGGKIGFMFSQTKALSRYNMSLHTNPIPGCEEYEPLCDEWWECQARHYTMTIYHPVGTCKMGPSADETTVVDPRLRVWGARGLRVVDASIMPYIVSGNTNAPTVMIAEKACDLIKEDWQAHWEEGVNTLTGQKPTARSRSKVERIYTKEY</sequence>
<name>A0A9P0AJ87_BEMTA</name>
<feature type="domain" description="Glucose-methanol-choline oxidoreductase N-terminal" evidence="5">
    <location>
        <begin position="327"/>
        <end position="341"/>
    </location>
</feature>
<evidence type="ECO:0000313" key="6">
    <source>
        <dbReference type="EMBL" id="CAH0394236.1"/>
    </source>
</evidence>
<dbReference type="PROSITE" id="PS00623">
    <property type="entry name" value="GMC_OXRED_1"/>
    <property type="match status" value="1"/>
</dbReference>
<dbReference type="GO" id="GO:0016614">
    <property type="term" value="F:oxidoreductase activity, acting on CH-OH group of donors"/>
    <property type="evidence" value="ECO:0007669"/>
    <property type="project" value="InterPro"/>
</dbReference>
<organism evidence="6 7">
    <name type="scientific">Bemisia tabaci</name>
    <name type="common">Sweetpotato whitefly</name>
    <name type="synonym">Aleurodes tabaci</name>
    <dbReference type="NCBI Taxonomy" id="7038"/>
    <lineage>
        <taxon>Eukaryota</taxon>
        <taxon>Metazoa</taxon>
        <taxon>Ecdysozoa</taxon>
        <taxon>Arthropoda</taxon>
        <taxon>Hexapoda</taxon>
        <taxon>Insecta</taxon>
        <taxon>Pterygota</taxon>
        <taxon>Neoptera</taxon>
        <taxon>Paraneoptera</taxon>
        <taxon>Hemiptera</taxon>
        <taxon>Sternorrhyncha</taxon>
        <taxon>Aleyrodoidea</taxon>
        <taxon>Aleyrodidae</taxon>
        <taxon>Aleyrodinae</taxon>
        <taxon>Bemisia</taxon>
    </lineage>
</organism>
<evidence type="ECO:0000259" key="4">
    <source>
        <dbReference type="PROSITE" id="PS00623"/>
    </source>
</evidence>
<dbReference type="Gene3D" id="3.50.50.60">
    <property type="entry name" value="FAD/NAD(P)-binding domain"/>
    <property type="match status" value="1"/>
</dbReference>
<evidence type="ECO:0000256" key="2">
    <source>
        <dbReference type="PIRSR" id="PIRSR000137-2"/>
    </source>
</evidence>
<feature type="binding site" evidence="2">
    <location>
        <position position="149"/>
    </location>
    <ligand>
        <name>FAD</name>
        <dbReference type="ChEBI" id="CHEBI:57692"/>
    </ligand>
</feature>
<comment type="similarity">
    <text evidence="1 3">Belongs to the GMC oxidoreductase family.</text>
</comment>
<keyword evidence="2 3" id="KW-0274">FAD</keyword>
<dbReference type="EMBL" id="OU963869">
    <property type="protein sequence ID" value="CAH0394236.1"/>
    <property type="molecule type" value="Genomic_DNA"/>
</dbReference>
<dbReference type="InterPro" id="IPR012132">
    <property type="entry name" value="GMC_OxRdtase"/>
</dbReference>
<evidence type="ECO:0000313" key="7">
    <source>
        <dbReference type="Proteomes" id="UP001152759"/>
    </source>
</evidence>
<dbReference type="GO" id="GO:0050660">
    <property type="term" value="F:flavin adenine dinucleotide binding"/>
    <property type="evidence" value="ECO:0007669"/>
    <property type="project" value="InterPro"/>
</dbReference>
<protein>
    <recommendedName>
        <fullName evidence="4 5">Glucose-methanol-choline oxidoreductase N-terminal domain-containing protein</fullName>
    </recommendedName>
</protein>
<dbReference type="Gene3D" id="3.30.560.10">
    <property type="entry name" value="Glucose Oxidase, domain 3"/>
    <property type="match status" value="1"/>
</dbReference>
<dbReference type="Pfam" id="PF00732">
    <property type="entry name" value="GMC_oxred_N"/>
    <property type="match status" value="1"/>
</dbReference>
<accession>A0A9P0AJ87</accession>
<evidence type="ECO:0000256" key="3">
    <source>
        <dbReference type="RuleBase" id="RU003968"/>
    </source>
</evidence>
<dbReference type="AlphaFoldDB" id="A0A9P0AJ87"/>
<dbReference type="InterPro" id="IPR000172">
    <property type="entry name" value="GMC_OxRdtase_N"/>
</dbReference>
<keyword evidence="7" id="KW-1185">Reference proteome</keyword>
<evidence type="ECO:0000259" key="5">
    <source>
        <dbReference type="PROSITE" id="PS00624"/>
    </source>
</evidence>
<dbReference type="PROSITE" id="PS00624">
    <property type="entry name" value="GMC_OXRED_2"/>
    <property type="match status" value="1"/>
</dbReference>
<dbReference type="Proteomes" id="UP001152759">
    <property type="component" value="Chromosome 8"/>
</dbReference>
<keyword evidence="3" id="KW-0285">Flavoprotein</keyword>
<dbReference type="SUPFAM" id="SSF51905">
    <property type="entry name" value="FAD/NAD(P)-binding domain"/>
    <property type="match status" value="1"/>
</dbReference>
<dbReference type="InterPro" id="IPR036188">
    <property type="entry name" value="FAD/NAD-bd_sf"/>
</dbReference>
<dbReference type="PANTHER" id="PTHR11552:SF186">
    <property type="entry name" value="GLUCOSE-METHANOL-CHOLINE OXIDOREDUCTASE N-TERMINAL DOMAIN-CONTAINING PROTEIN"/>
    <property type="match status" value="1"/>
</dbReference>